<evidence type="ECO:0000313" key="3">
    <source>
        <dbReference type="Proteomes" id="UP000282876"/>
    </source>
</evidence>
<evidence type="ECO:0000256" key="1">
    <source>
        <dbReference type="SAM" id="Phobius"/>
    </source>
</evidence>
<evidence type="ECO:0000313" key="2">
    <source>
        <dbReference type="EMBL" id="RVD92350.1"/>
    </source>
</evidence>
<dbReference type="VEuPathDB" id="MicrosporidiaDB:TUBRATIS_11540"/>
<keyword evidence="1" id="KW-1133">Transmembrane helix</keyword>
<accession>A0A437AMH2</accession>
<feature type="transmembrane region" description="Helical" evidence="1">
    <location>
        <begin position="6"/>
        <end position="22"/>
    </location>
</feature>
<keyword evidence="3" id="KW-1185">Reference proteome</keyword>
<keyword evidence="1" id="KW-0472">Membrane</keyword>
<dbReference type="OrthoDB" id="2188504at2759"/>
<gene>
    <name evidence="2" type="ORF">TUBRATIS_11540</name>
</gene>
<sequence length="283" mass="33957">MKSFIIKLILVLTLLLIIAYILKRLLRQKLTKEEVKEYLKFCLDSLKTELKQTLVKTEYVGLNNLLIQYFNRKDLIKLYKVVDYLRAKYSIQINKDFTPPGLIMYYLIREIVKEQLNLDYSSGFKFDSDTFYKLHKIAPFVKKYCVIVKLNDNTYFTDILIGKYKFNLLRSVLTSFDKFINMTDYKLTSKNNIILPKYVINLFKYCDKKYNIDFSLVNTQSFIILQDGNEYQLNKMVVLEKSYWFSEYKLKNESEIRSFCTLFNQRNLYDYGFCSFLVLKRID</sequence>
<reference evidence="2 3" key="1">
    <citation type="submission" date="2018-10" db="EMBL/GenBank/DDBJ databases">
        <title>Draft genome sequence of the microsporidian Tubulinosema ratisbonensis.</title>
        <authorList>
            <person name="Polonais V."/>
            <person name="Peyretaillade E."/>
            <person name="Niehus S."/>
            <person name="Wawrzyniak I."/>
            <person name="Franchet A."/>
            <person name="Gaspin C."/>
            <person name="Reichstadt M."/>
            <person name="Belser C."/>
            <person name="Labadie K."/>
            <person name="Delbac F."/>
            <person name="Ferrandon D."/>
        </authorList>
    </citation>
    <scope>NUCLEOTIDE SEQUENCE [LARGE SCALE GENOMIC DNA]</scope>
    <source>
        <strain evidence="2 3">Franzen</strain>
    </source>
</reference>
<keyword evidence="1" id="KW-0812">Transmembrane</keyword>
<dbReference type="AlphaFoldDB" id="A0A437AMH2"/>
<name>A0A437AMH2_9MICR</name>
<dbReference type="Proteomes" id="UP000282876">
    <property type="component" value="Unassembled WGS sequence"/>
</dbReference>
<comment type="caution">
    <text evidence="2">The sequence shown here is derived from an EMBL/GenBank/DDBJ whole genome shotgun (WGS) entry which is preliminary data.</text>
</comment>
<protein>
    <submittedName>
        <fullName evidence="2">Uncharacterized protein</fullName>
    </submittedName>
</protein>
<dbReference type="EMBL" id="RCSS01000242">
    <property type="protein sequence ID" value="RVD92350.1"/>
    <property type="molecule type" value="Genomic_DNA"/>
</dbReference>
<organism evidence="2 3">
    <name type="scientific">Tubulinosema ratisbonensis</name>
    <dbReference type="NCBI Taxonomy" id="291195"/>
    <lineage>
        <taxon>Eukaryota</taxon>
        <taxon>Fungi</taxon>
        <taxon>Fungi incertae sedis</taxon>
        <taxon>Microsporidia</taxon>
        <taxon>Tubulinosematoidea</taxon>
        <taxon>Tubulinosematidae</taxon>
        <taxon>Tubulinosema</taxon>
    </lineage>
</organism>
<proteinExistence type="predicted"/>